<reference evidence="4 5" key="1">
    <citation type="submission" date="2021-05" db="EMBL/GenBank/DDBJ databases">
        <title>Fusibacter ferrireducens sp. nov., an anaerobic, sulfur- and Fe-reducing bacterium isolated from the mangrove sediment.</title>
        <authorList>
            <person name="Qiu D."/>
        </authorList>
    </citation>
    <scope>NUCLEOTIDE SEQUENCE [LARGE SCALE GENOMIC DNA]</scope>
    <source>
        <strain evidence="4 5">DSM 12116</strain>
    </source>
</reference>
<evidence type="ECO:0000313" key="4">
    <source>
        <dbReference type="EMBL" id="MBS7527208.1"/>
    </source>
</evidence>
<organism evidence="4 5">
    <name type="scientific">Fusibacter paucivorans</name>
    <dbReference type="NCBI Taxonomy" id="76009"/>
    <lineage>
        <taxon>Bacteria</taxon>
        <taxon>Bacillati</taxon>
        <taxon>Bacillota</taxon>
        <taxon>Clostridia</taxon>
        <taxon>Eubacteriales</taxon>
        <taxon>Eubacteriales Family XII. Incertae Sedis</taxon>
        <taxon>Fusibacter</taxon>
    </lineage>
</organism>
<gene>
    <name evidence="4" type="ORF">KHM83_11000</name>
</gene>
<feature type="chain" id="PRO_5046464964" evidence="2">
    <location>
        <begin position="29"/>
        <end position="608"/>
    </location>
</feature>
<feature type="transmembrane region" description="Helical" evidence="1">
    <location>
        <begin position="475"/>
        <end position="496"/>
    </location>
</feature>
<name>A0ABS5PQ69_9FIRM</name>
<evidence type="ECO:0000259" key="3">
    <source>
        <dbReference type="Pfam" id="PF00144"/>
    </source>
</evidence>
<sequence length="608" mass="68072">MKLRFHRYAFLAVCLIAMQIAMMLPVFADDAAASMDEIIKYESVNYNVPGIAVSIVKDGKILYEVTQGMADLSQSAPLNAETTAIQTGSIGKVLTTMALLKLLSQQSIDLDDTISGYLIDAYIPDASLTFRDLLQHTTGIPSVRADTAEMMNPLEHEPLKFSDYAGDFMTDYRHRAVLSPGEDTIYSNVGTVLAGLLIEALSNTPYEQYVAESILEPLNMQMSASFLMGTSTDLASVAKGYHIFGGEQTEQPPFKSKLIASEDFVTTTSDMTTLLQDMTRSAYARADYRDMFTRQVSAYDDLLGRSLGFSIKQDEGVDLFLQDGGIPGETSRMFFIPELGLGVFIWYNSDATALRDELTDEILSLYAQDAAHHTNSVLANFDEGEYQDLIGAYAPMNISTETIERVTKIIRQIRVSETTGGLVIDKVMYEPIGNSVFYSEADDNYARFIFDDSNKLEYLVIDNTYYQRVGMFESIFFEMLVLFLAALFNFIAVIFLSARWDSLRVNRINGTPRAVLLLETLFSSGSLGLIVWIALRYNAWLVVFNAGSSTMWVKVTGIIAGILYIPSIIMLGRGTTDFRWRGGTTFIFRMLLAFNLLLLIWMWRYNFI</sequence>
<dbReference type="SUPFAM" id="SSF56601">
    <property type="entry name" value="beta-lactamase/transpeptidase-like"/>
    <property type="match status" value="1"/>
</dbReference>
<keyword evidence="1" id="KW-0472">Membrane</keyword>
<dbReference type="PANTHER" id="PTHR46825">
    <property type="entry name" value="D-ALANYL-D-ALANINE-CARBOXYPEPTIDASE/ENDOPEPTIDASE AMPH"/>
    <property type="match status" value="1"/>
</dbReference>
<keyword evidence="2" id="KW-0732">Signal</keyword>
<feature type="domain" description="Beta-lactamase-related" evidence="3">
    <location>
        <begin position="38"/>
        <end position="363"/>
    </location>
</feature>
<proteinExistence type="predicted"/>
<dbReference type="InterPro" id="IPR012338">
    <property type="entry name" value="Beta-lactam/transpept-like"/>
</dbReference>
<dbReference type="Proteomes" id="UP000746471">
    <property type="component" value="Unassembled WGS sequence"/>
</dbReference>
<keyword evidence="5" id="KW-1185">Reference proteome</keyword>
<accession>A0ABS5PQ69</accession>
<dbReference type="InterPro" id="IPR050491">
    <property type="entry name" value="AmpC-like"/>
</dbReference>
<keyword evidence="1" id="KW-1133">Transmembrane helix</keyword>
<feature type="transmembrane region" description="Helical" evidence="1">
    <location>
        <begin position="516"/>
        <end position="535"/>
    </location>
</feature>
<dbReference type="EMBL" id="JAHBCL010000017">
    <property type="protein sequence ID" value="MBS7527208.1"/>
    <property type="molecule type" value="Genomic_DNA"/>
</dbReference>
<dbReference type="RefSeq" id="WP_213237067.1">
    <property type="nucleotide sequence ID" value="NZ_JAHBCL010000017.1"/>
</dbReference>
<evidence type="ECO:0000256" key="1">
    <source>
        <dbReference type="SAM" id="Phobius"/>
    </source>
</evidence>
<dbReference type="PANTHER" id="PTHR46825:SF9">
    <property type="entry name" value="BETA-LACTAMASE-RELATED DOMAIN-CONTAINING PROTEIN"/>
    <property type="match status" value="1"/>
</dbReference>
<dbReference type="InterPro" id="IPR001466">
    <property type="entry name" value="Beta-lactam-related"/>
</dbReference>
<dbReference type="Gene3D" id="3.40.710.10">
    <property type="entry name" value="DD-peptidase/beta-lactamase superfamily"/>
    <property type="match status" value="1"/>
</dbReference>
<dbReference type="Pfam" id="PF00144">
    <property type="entry name" value="Beta-lactamase"/>
    <property type="match status" value="1"/>
</dbReference>
<evidence type="ECO:0000313" key="5">
    <source>
        <dbReference type="Proteomes" id="UP000746471"/>
    </source>
</evidence>
<feature type="transmembrane region" description="Helical" evidence="1">
    <location>
        <begin position="555"/>
        <end position="574"/>
    </location>
</feature>
<evidence type="ECO:0000256" key="2">
    <source>
        <dbReference type="SAM" id="SignalP"/>
    </source>
</evidence>
<protein>
    <submittedName>
        <fullName evidence="4">Beta-lactamase family protein</fullName>
    </submittedName>
</protein>
<keyword evidence="1" id="KW-0812">Transmembrane</keyword>
<feature type="transmembrane region" description="Helical" evidence="1">
    <location>
        <begin position="586"/>
        <end position="603"/>
    </location>
</feature>
<comment type="caution">
    <text evidence="4">The sequence shown here is derived from an EMBL/GenBank/DDBJ whole genome shotgun (WGS) entry which is preliminary data.</text>
</comment>
<feature type="signal peptide" evidence="2">
    <location>
        <begin position="1"/>
        <end position="28"/>
    </location>
</feature>